<dbReference type="EnsemblFungi" id="EJT78733">
    <property type="protein sequence ID" value="EJT78733"/>
    <property type="gene ID" value="GGTG_03831"/>
</dbReference>
<dbReference type="FunFam" id="1.10.472.80:FF:000050">
    <property type="entry name" value="GTPase activating protein (Gyp3)"/>
    <property type="match status" value="1"/>
</dbReference>
<dbReference type="HOGENOM" id="CLU_005350_3_3_1"/>
<feature type="compositionally biased region" description="Low complexity" evidence="1">
    <location>
        <begin position="785"/>
        <end position="796"/>
    </location>
</feature>
<dbReference type="GO" id="GO:0005096">
    <property type="term" value="F:GTPase activator activity"/>
    <property type="evidence" value="ECO:0007669"/>
    <property type="project" value="TreeGrafter"/>
</dbReference>
<evidence type="ECO:0000259" key="2">
    <source>
        <dbReference type="PROSITE" id="PS50086"/>
    </source>
</evidence>
<dbReference type="PROSITE" id="PS50086">
    <property type="entry name" value="TBC_RABGAP"/>
    <property type="match status" value="1"/>
</dbReference>
<feature type="region of interest" description="Disordered" evidence="1">
    <location>
        <begin position="781"/>
        <end position="800"/>
    </location>
</feature>
<dbReference type="InterPro" id="IPR000195">
    <property type="entry name" value="Rab-GAP-TBC_dom"/>
</dbReference>
<reference evidence="4" key="4">
    <citation type="journal article" date="2015" name="G3 (Bethesda)">
        <title>Genome sequences of three phytopathogenic species of the Magnaporthaceae family of fungi.</title>
        <authorList>
            <person name="Okagaki L.H."/>
            <person name="Nunes C.C."/>
            <person name="Sailsbery J."/>
            <person name="Clay B."/>
            <person name="Brown D."/>
            <person name="John T."/>
            <person name="Oh Y."/>
            <person name="Young N."/>
            <person name="Fitzgerald M."/>
            <person name="Haas B.J."/>
            <person name="Zeng Q."/>
            <person name="Young S."/>
            <person name="Adiconis X."/>
            <person name="Fan L."/>
            <person name="Levin J.Z."/>
            <person name="Mitchell T.K."/>
            <person name="Okubara P.A."/>
            <person name="Farman M.L."/>
            <person name="Kohn L.M."/>
            <person name="Birren B."/>
            <person name="Ma L.-J."/>
            <person name="Dean R.A."/>
        </authorList>
    </citation>
    <scope>NUCLEOTIDE SEQUENCE</scope>
    <source>
        <strain evidence="4">R3-111a-1</strain>
    </source>
</reference>
<evidence type="ECO:0000313" key="5">
    <source>
        <dbReference type="Proteomes" id="UP000006039"/>
    </source>
</evidence>
<feature type="compositionally biased region" description="Pro residues" evidence="1">
    <location>
        <begin position="89"/>
        <end position="102"/>
    </location>
</feature>
<dbReference type="OrthoDB" id="294251at2759"/>
<evidence type="ECO:0000256" key="1">
    <source>
        <dbReference type="SAM" id="MobiDB-lite"/>
    </source>
</evidence>
<dbReference type="VEuPathDB" id="FungiDB:GGTG_03831"/>
<evidence type="ECO:0000313" key="4">
    <source>
        <dbReference type="EnsemblFungi" id="EJT78733"/>
    </source>
</evidence>
<feature type="compositionally biased region" description="Basic and acidic residues" evidence="1">
    <location>
        <begin position="563"/>
        <end position="589"/>
    </location>
</feature>
<dbReference type="RefSeq" id="XP_009219878.1">
    <property type="nucleotide sequence ID" value="XM_009221614.1"/>
</dbReference>
<name>J3NRC7_GAET3</name>
<protein>
    <recommendedName>
        <fullName evidence="2">Rab-GAP TBC domain-containing protein</fullName>
    </recommendedName>
</protein>
<accession>J3NRC7</accession>
<feature type="region of interest" description="Disordered" evidence="1">
    <location>
        <begin position="170"/>
        <end position="420"/>
    </location>
</feature>
<organism evidence="3">
    <name type="scientific">Gaeumannomyces tritici (strain R3-111a-1)</name>
    <name type="common">Wheat and barley take-all root rot fungus</name>
    <name type="synonym">Gaeumannomyces graminis var. tritici</name>
    <dbReference type="NCBI Taxonomy" id="644352"/>
    <lineage>
        <taxon>Eukaryota</taxon>
        <taxon>Fungi</taxon>
        <taxon>Dikarya</taxon>
        <taxon>Ascomycota</taxon>
        <taxon>Pezizomycotina</taxon>
        <taxon>Sordariomycetes</taxon>
        <taxon>Sordariomycetidae</taxon>
        <taxon>Magnaporthales</taxon>
        <taxon>Magnaporthaceae</taxon>
        <taxon>Gaeumannomyces</taxon>
    </lineage>
</organism>
<dbReference type="Proteomes" id="UP000006039">
    <property type="component" value="Unassembled WGS sequence"/>
</dbReference>
<feature type="compositionally biased region" description="Polar residues" evidence="1">
    <location>
        <begin position="635"/>
        <end position="644"/>
    </location>
</feature>
<gene>
    <name evidence="4" type="primary">20344289</name>
    <name evidence="3" type="ORF">GGTG_03831</name>
</gene>
<dbReference type="SUPFAM" id="SSF47923">
    <property type="entry name" value="Ypt/Rab-GAP domain of gyp1p"/>
    <property type="match status" value="2"/>
</dbReference>
<dbReference type="AlphaFoldDB" id="J3NRC7"/>
<dbReference type="EMBL" id="GL385396">
    <property type="protein sequence ID" value="EJT78733.1"/>
    <property type="molecule type" value="Genomic_DNA"/>
</dbReference>
<feature type="compositionally biased region" description="Basic residues" evidence="1">
    <location>
        <begin position="912"/>
        <end position="921"/>
    </location>
</feature>
<dbReference type="GeneID" id="20344289"/>
<feature type="compositionally biased region" description="Polar residues" evidence="1">
    <location>
        <begin position="385"/>
        <end position="420"/>
    </location>
</feature>
<feature type="region of interest" description="Disordered" evidence="1">
    <location>
        <begin position="450"/>
        <end position="662"/>
    </location>
</feature>
<feature type="compositionally biased region" description="Polar residues" evidence="1">
    <location>
        <begin position="143"/>
        <end position="158"/>
    </location>
</feature>
<sequence>MAAAFSEPDDPYAADGEGTNPQHRRPPRTSSRARDSASLPANRLRQRPTTKHAAASDVPGQPHSPGGGRHNPYHRTRDDDDKHALAKPPDFPPQLPPLPLTPSSPRWDSLTGRINKTTSHAQPPSQFMHTSRHQTFHQLPSPVKTNSNPSSPAASTTQALAQVLSAALPISPISPASSSRSYTPSHGRRSSLLDEEQDRIVSLVPPPNKFHATSLAGNHPPARTSSKGALARSSSRRTGDDQAPVMVENFSRPRKPSIARPNVGPPVPPTAARPAQYGDDSPILNRQLSNWPRTRGPSVSSNKSNGTISSLPTRPSIDTLSNPSRTVPRTIATNAAAPSAGGGMISPGLPKPQLAHTRLDGHGPDIPANPRDAAPWVAEHEPRSSYRSQLTSSTAPGTVFSGPNTQRSSLATKTSSRTSSSVYNFMAGHSADEGGMSVEDVMGLYEKGFADSTGAEDNDLEATPATRGHTRKVSSSKFSTRSRSSSRANLDRSQSHVGHRIREAMSDSLPMPTKPRGASDPPPSITVRDSMSFFSGSALPSSLPEDGRPEHKPRPSIASRGRSSHEEVDDSVRSKHDSAKLLESDDTVRPRMGHSRQASAASSARSASLAPRLAMSSPDLTQTTFDTQPAPPVPTQSQAQQLYSAPTEDEPDSRDRYGFRKSNQYVSREQYDAWDSTHTEYLARRKKKWVAYLRDSGLMTEEPDRFPAPSAKTKRFIRKGIPPEWRGAAWFYYARGPSILAKHPGVYDELIARSKRPGEAKEVDVEAIERDLHRTFPDNAKFRFSSSEPEGSGNNNIAKDGAEEPRIISRLRRVLNAFAIYNPQIGYCQSLNFLAGLLLLFVETEEQAFWLLNVITRVHLPGTHELSLEGSKVDLGVLMGAVKDSMPNVWNKVGSELDTVEARPATQGAGGKPKRSRRARAAARAAQGAERLPPITMCMTAWFMSCFIGTLPIETTLRVWDVFFYEGSRTLFRVALAIFKMGEAEIRAVQDPMEMFGVVQALPRRLVDCNSVMEATFKRRNGFGHLSQEAIEERRSERREAIKGAELAAANAGHATDAEGPAEVRRKGTLFGRRNRDRD</sequence>
<dbReference type="PANTHER" id="PTHR47219:SF20">
    <property type="entry name" value="TBC1 DOMAIN FAMILY MEMBER 2B"/>
    <property type="match status" value="1"/>
</dbReference>
<feature type="compositionally biased region" description="Polar residues" evidence="1">
    <location>
        <begin position="112"/>
        <end position="129"/>
    </location>
</feature>
<reference evidence="3" key="3">
    <citation type="submission" date="2010-09" db="EMBL/GenBank/DDBJ databases">
        <title>Annotation of Gaeumannomyces graminis var. tritici R3-111a-1.</title>
        <authorList>
            <consortium name="The Broad Institute Genome Sequencing Platform"/>
            <person name="Ma L.-J."/>
            <person name="Dead R."/>
            <person name="Young S.K."/>
            <person name="Zeng Q."/>
            <person name="Gargeya S."/>
            <person name="Fitzgerald M."/>
            <person name="Haas B."/>
            <person name="Abouelleil A."/>
            <person name="Alvarado L."/>
            <person name="Arachchi H.M."/>
            <person name="Berlin A."/>
            <person name="Brown A."/>
            <person name="Chapman S.B."/>
            <person name="Chen Z."/>
            <person name="Dunbar C."/>
            <person name="Freedman E."/>
            <person name="Gearin G."/>
            <person name="Gellesch M."/>
            <person name="Goldberg J."/>
            <person name="Griggs A."/>
            <person name="Gujja S."/>
            <person name="Heiman D."/>
            <person name="Howarth C."/>
            <person name="Larson L."/>
            <person name="Lui A."/>
            <person name="MacDonald P.J.P."/>
            <person name="Mehta T."/>
            <person name="Montmayeur A."/>
            <person name="Murphy C."/>
            <person name="Neiman D."/>
            <person name="Pearson M."/>
            <person name="Priest M."/>
            <person name="Roberts A."/>
            <person name="Saif S."/>
            <person name="Shea T."/>
            <person name="Shenoy N."/>
            <person name="Sisk P."/>
            <person name="Stolte C."/>
            <person name="Sykes S."/>
            <person name="Yandava C."/>
            <person name="Wortman J."/>
            <person name="Nusbaum C."/>
            <person name="Birren B."/>
        </authorList>
    </citation>
    <scope>NUCLEOTIDE SEQUENCE</scope>
    <source>
        <strain evidence="3">R3-111a-1</strain>
    </source>
</reference>
<dbReference type="eggNOG" id="KOG2058">
    <property type="taxonomic scope" value="Eukaryota"/>
</dbReference>
<proteinExistence type="predicted"/>
<dbReference type="InterPro" id="IPR035969">
    <property type="entry name" value="Rab-GAP_TBC_sf"/>
</dbReference>
<feature type="domain" description="Rab-GAP TBC" evidence="2">
    <location>
        <begin position="720"/>
        <end position="967"/>
    </location>
</feature>
<dbReference type="GO" id="GO:0031267">
    <property type="term" value="F:small GTPase binding"/>
    <property type="evidence" value="ECO:0007669"/>
    <property type="project" value="TreeGrafter"/>
</dbReference>
<feature type="compositionally biased region" description="Low complexity" evidence="1">
    <location>
        <begin position="170"/>
        <end position="179"/>
    </location>
</feature>
<dbReference type="InterPro" id="IPR050302">
    <property type="entry name" value="Rab_GAP_TBC_domain"/>
</dbReference>
<dbReference type="Gene3D" id="1.10.472.80">
    <property type="entry name" value="Ypt/Rab-GAP domain of gyp1p, domain 3"/>
    <property type="match status" value="1"/>
</dbReference>
<feature type="compositionally biased region" description="Polar residues" evidence="1">
    <location>
        <begin position="284"/>
        <end position="333"/>
    </location>
</feature>
<reference evidence="4" key="5">
    <citation type="submission" date="2018-04" db="UniProtKB">
        <authorList>
            <consortium name="EnsemblFungi"/>
        </authorList>
    </citation>
    <scope>IDENTIFICATION</scope>
    <source>
        <strain evidence="4">R3-111a-1</strain>
    </source>
</reference>
<feature type="compositionally biased region" description="Basic and acidic residues" evidence="1">
    <location>
        <begin position="75"/>
        <end position="84"/>
    </location>
</feature>
<evidence type="ECO:0000313" key="3">
    <source>
        <dbReference type="EMBL" id="EJT78733.1"/>
    </source>
</evidence>
<dbReference type="PANTHER" id="PTHR47219">
    <property type="entry name" value="RAB GTPASE-ACTIVATING PROTEIN 1-LIKE"/>
    <property type="match status" value="1"/>
</dbReference>
<dbReference type="Gene3D" id="1.10.8.270">
    <property type="entry name" value="putative rabgap domain of human tbc1 domain family member 14 like domains"/>
    <property type="match status" value="1"/>
</dbReference>
<dbReference type="STRING" id="644352.J3NRC7"/>
<feature type="compositionally biased region" description="Basic and acidic residues" evidence="1">
    <location>
        <begin position="489"/>
        <end position="505"/>
    </location>
</feature>
<dbReference type="SMART" id="SM00164">
    <property type="entry name" value="TBC"/>
    <property type="match status" value="1"/>
</dbReference>
<feature type="compositionally biased region" description="Low complexity" evidence="1">
    <location>
        <begin position="598"/>
        <end position="618"/>
    </location>
</feature>
<feature type="compositionally biased region" description="Low complexity" evidence="1">
    <location>
        <begin position="475"/>
        <end position="487"/>
    </location>
</feature>
<keyword evidence="5" id="KW-1185">Reference proteome</keyword>
<reference evidence="3" key="2">
    <citation type="submission" date="2010-07" db="EMBL/GenBank/DDBJ databases">
        <authorList>
            <consortium name="The Broad Institute Genome Sequencing Platform"/>
            <consortium name="Broad Institute Genome Sequencing Center for Infectious Disease"/>
            <person name="Ma L.-J."/>
            <person name="Dead R."/>
            <person name="Young S."/>
            <person name="Zeng Q."/>
            <person name="Koehrsen M."/>
            <person name="Alvarado L."/>
            <person name="Berlin A."/>
            <person name="Chapman S.B."/>
            <person name="Chen Z."/>
            <person name="Freedman E."/>
            <person name="Gellesch M."/>
            <person name="Goldberg J."/>
            <person name="Griggs A."/>
            <person name="Gujja S."/>
            <person name="Heilman E.R."/>
            <person name="Heiman D."/>
            <person name="Hepburn T."/>
            <person name="Howarth C."/>
            <person name="Jen D."/>
            <person name="Larson L."/>
            <person name="Mehta T."/>
            <person name="Neiman D."/>
            <person name="Pearson M."/>
            <person name="Roberts A."/>
            <person name="Saif S."/>
            <person name="Shea T."/>
            <person name="Shenoy N."/>
            <person name="Sisk P."/>
            <person name="Stolte C."/>
            <person name="Sykes S."/>
            <person name="Walk T."/>
            <person name="White J."/>
            <person name="Yandava C."/>
            <person name="Haas B."/>
            <person name="Nusbaum C."/>
            <person name="Birren B."/>
        </authorList>
    </citation>
    <scope>NUCLEOTIDE SEQUENCE</scope>
    <source>
        <strain evidence="3">R3-111a-1</strain>
    </source>
</reference>
<feature type="region of interest" description="Disordered" evidence="1">
    <location>
        <begin position="1"/>
        <end position="158"/>
    </location>
</feature>
<feature type="compositionally biased region" description="Low complexity" evidence="1">
    <location>
        <begin position="1045"/>
        <end position="1055"/>
    </location>
</feature>
<feature type="compositionally biased region" description="Polar residues" evidence="1">
    <location>
        <begin position="527"/>
        <end position="540"/>
    </location>
</feature>
<feature type="region of interest" description="Disordered" evidence="1">
    <location>
        <begin position="901"/>
        <end position="925"/>
    </location>
</feature>
<feature type="region of interest" description="Disordered" evidence="1">
    <location>
        <begin position="1045"/>
        <end position="1079"/>
    </location>
</feature>
<dbReference type="Pfam" id="PF00566">
    <property type="entry name" value="RabGAP-TBC"/>
    <property type="match status" value="2"/>
</dbReference>
<reference evidence="5" key="1">
    <citation type="submission" date="2010-07" db="EMBL/GenBank/DDBJ databases">
        <title>The genome sequence of Gaeumannomyces graminis var. tritici strain R3-111a-1.</title>
        <authorList>
            <consortium name="The Broad Institute Genome Sequencing Platform"/>
            <person name="Ma L.-J."/>
            <person name="Dead R."/>
            <person name="Young S."/>
            <person name="Zeng Q."/>
            <person name="Koehrsen M."/>
            <person name="Alvarado L."/>
            <person name="Berlin A."/>
            <person name="Chapman S.B."/>
            <person name="Chen Z."/>
            <person name="Freedman E."/>
            <person name="Gellesch M."/>
            <person name="Goldberg J."/>
            <person name="Griggs A."/>
            <person name="Gujja S."/>
            <person name="Heilman E.R."/>
            <person name="Heiman D."/>
            <person name="Hepburn T."/>
            <person name="Howarth C."/>
            <person name="Jen D."/>
            <person name="Larson L."/>
            <person name="Mehta T."/>
            <person name="Neiman D."/>
            <person name="Pearson M."/>
            <person name="Roberts A."/>
            <person name="Saif S."/>
            <person name="Shea T."/>
            <person name="Shenoy N."/>
            <person name="Sisk P."/>
            <person name="Stolte C."/>
            <person name="Sykes S."/>
            <person name="Walk T."/>
            <person name="White J."/>
            <person name="Yandava C."/>
            <person name="Haas B."/>
            <person name="Nusbaum C."/>
            <person name="Birren B."/>
        </authorList>
    </citation>
    <scope>NUCLEOTIDE SEQUENCE [LARGE SCALE GENOMIC DNA]</scope>
    <source>
        <strain evidence="5">R3-111a-1</strain>
    </source>
</reference>